<dbReference type="AlphaFoldDB" id="A0A366HB24"/>
<proteinExistence type="predicted"/>
<name>A0A366HB24_9BURK</name>
<sequence length="212" mass="22617">MTTLLSPHIRKIHRLGLAAAALLLSACSILPQSETLTVYQLPAAQLAQQTPAKKENGAPLSLRIATPYSSQMVDSARILVVPQGSQISAYSGVRWSDPAPVLLRNRLASAFRADGRFASISLGNSAGPDADFELAGDLTAFQTVYENGAPAVHVHYDASLVQSSSNRSIATRSFDIVEPVQGKEAPEVVKAFGRAADRLSAELIDWTLLHGK</sequence>
<evidence type="ECO:0000313" key="4">
    <source>
        <dbReference type="Proteomes" id="UP000253628"/>
    </source>
</evidence>
<protein>
    <submittedName>
        <fullName evidence="3">Cholesterol transport system auxiliary component</fullName>
    </submittedName>
</protein>
<organism evidence="3 4">
    <name type="scientific">Eoetvoesiella caeni</name>
    <dbReference type="NCBI Taxonomy" id="645616"/>
    <lineage>
        <taxon>Bacteria</taxon>
        <taxon>Pseudomonadati</taxon>
        <taxon>Pseudomonadota</taxon>
        <taxon>Betaproteobacteria</taxon>
        <taxon>Burkholderiales</taxon>
        <taxon>Alcaligenaceae</taxon>
        <taxon>Eoetvoesiella</taxon>
    </lineage>
</organism>
<evidence type="ECO:0000259" key="2">
    <source>
        <dbReference type="Pfam" id="PF03886"/>
    </source>
</evidence>
<dbReference type="Proteomes" id="UP000253628">
    <property type="component" value="Unassembled WGS sequence"/>
</dbReference>
<dbReference type="Gene3D" id="3.40.50.10610">
    <property type="entry name" value="ABC-type transport auxiliary lipoprotein component"/>
    <property type="match status" value="1"/>
</dbReference>
<keyword evidence="4" id="KW-1185">Reference proteome</keyword>
<evidence type="ECO:0000313" key="3">
    <source>
        <dbReference type="EMBL" id="RBP39509.1"/>
    </source>
</evidence>
<dbReference type="Pfam" id="PF03886">
    <property type="entry name" value="ABC_trans_aux"/>
    <property type="match status" value="1"/>
</dbReference>
<gene>
    <name evidence="3" type="ORF">DFR37_105305</name>
</gene>
<reference evidence="3 4" key="1">
    <citation type="submission" date="2018-06" db="EMBL/GenBank/DDBJ databases">
        <title>Genomic Encyclopedia of Type Strains, Phase IV (KMG-IV): sequencing the most valuable type-strain genomes for metagenomic binning, comparative biology and taxonomic classification.</title>
        <authorList>
            <person name="Goeker M."/>
        </authorList>
    </citation>
    <scope>NUCLEOTIDE SEQUENCE [LARGE SCALE GENOMIC DNA]</scope>
    <source>
        <strain evidence="3 4">DSM 25520</strain>
    </source>
</reference>
<feature type="signal peptide" evidence="1">
    <location>
        <begin position="1"/>
        <end position="31"/>
    </location>
</feature>
<dbReference type="InterPro" id="IPR005586">
    <property type="entry name" value="ABC_trans_aux"/>
</dbReference>
<dbReference type="EMBL" id="QNRQ01000005">
    <property type="protein sequence ID" value="RBP39509.1"/>
    <property type="molecule type" value="Genomic_DNA"/>
</dbReference>
<evidence type="ECO:0000256" key="1">
    <source>
        <dbReference type="SAM" id="SignalP"/>
    </source>
</evidence>
<keyword evidence="1" id="KW-0732">Signal</keyword>
<feature type="chain" id="PRO_5016578428" evidence="1">
    <location>
        <begin position="32"/>
        <end position="212"/>
    </location>
</feature>
<accession>A0A366HB24</accession>
<dbReference type="OrthoDB" id="5795476at2"/>
<dbReference type="RefSeq" id="WP_113933449.1">
    <property type="nucleotide sequence ID" value="NZ_JACCEU010000003.1"/>
</dbReference>
<feature type="domain" description="ABC-type transport auxiliary lipoprotein component" evidence="2">
    <location>
        <begin position="39"/>
        <end position="202"/>
    </location>
</feature>
<comment type="caution">
    <text evidence="3">The sequence shown here is derived from an EMBL/GenBank/DDBJ whole genome shotgun (WGS) entry which is preliminary data.</text>
</comment>
<dbReference type="SUPFAM" id="SSF159594">
    <property type="entry name" value="XCC0632-like"/>
    <property type="match status" value="1"/>
</dbReference>